<dbReference type="AlphaFoldDB" id="A0A0F9UPE5"/>
<evidence type="ECO:0008006" key="2">
    <source>
        <dbReference type="Google" id="ProtNLM"/>
    </source>
</evidence>
<dbReference type="PANTHER" id="PTHR36423">
    <property type="entry name" value="AFR070WP"/>
    <property type="match status" value="1"/>
</dbReference>
<dbReference type="SUPFAM" id="SSF143410">
    <property type="entry name" value="DOPA-like"/>
    <property type="match status" value="1"/>
</dbReference>
<protein>
    <recommendedName>
        <fullName evidence="2">4,5-dioxygenase</fullName>
    </recommendedName>
</protein>
<dbReference type="Gene3D" id="3.30.70.1240">
    <property type="entry name" value="DOPA-like domains"/>
    <property type="match status" value="1"/>
</dbReference>
<evidence type="ECO:0000313" key="1">
    <source>
        <dbReference type="EMBL" id="KKN55478.1"/>
    </source>
</evidence>
<dbReference type="Pfam" id="PF08883">
    <property type="entry name" value="DOPA_dioxygen"/>
    <property type="match status" value="1"/>
</dbReference>
<dbReference type="PANTHER" id="PTHR36423:SF2">
    <property type="entry name" value="AFR070WP"/>
    <property type="match status" value="1"/>
</dbReference>
<dbReference type="EMBL" id="LAZR01000883">
    <property type="protein sequence ID" value="KKN55478.1"/>
    <property type="molecule type" value="Genomic_DNA"/>
</dbReference>
<comment type="caution">
    <text evidence="1">The sequence shown here is derived from an EMBL/GenBank/DDBJ whole genome shotgun (WGS) entry which is preliminary data.</text>
</comment>
<sequence>MKDVKRPVNSHKAYHAHIYFEKETLSFATSLCEQAGQTFGLKVGRIHQKTIGPHPKWSCQITFGAQHFNEFVTWLDLNRDGLTILIHALSGNDLEDHTLYAYWLGDSVVLDLSMFEPSE</sequence>
<dbReference type="PIRSF" id="PIRSF028139">
    <property type="entry name" value="DOPA-diox_rel_Mll2280"/>
    <property type="match status" value="1"/>
</dbReference>
<proteinExistence type="predicted"/>
<gene>
    <name evidence="1" type="ORF">LCGC14_0582050</name>
</gene>
<name>A0A0F9UPE5_9ZZZZ</name>
<accession>A0A0F9UPE5</accession>
<reference evidence="1" key="1">
    <citation type="journal article" date="2015" name="Nature">
        <title>Complex archaea that bridge the gap between prokaryotes and eukaryotes.</title>
        <authorList>
            <person name="Spang A."/>
            <person name="Saw J.H."/>
            <person name="Jorgensen S.L."/>
            <person name="Zaremba-Niedzwiedzka K."/>
            <person name="Martijn J."/>
            <person name="Lind A.E."/>
            <person name="van Eijk R."/>
            <person name="Schleper C."/>
            <person name="Guy L."/>
            <person name="Ettema T.J."/>
        </authorList>
    </citation>
    <scope>NUCLEOTIDE SEQUENCE</scope>
</reference>
<organism evidence="1">
    <name type="scientific">marine sediment metagenome</name>
    <dbReference type="NCBI Taxonomy" id="412755"/>
    <lineage>
        <taxon>unclassified sequences</taxon>
        <taxon>metagenomes</taxon>
        <taxon>ecological metagenomes</taxon>
    </lineage>
</organism>
<dbReference type="InterPro" id="IPR023389">
    <property type="entry name" value="DOPA-like_sf"/>
</dbReference>
<dbReference type="InterPro" id="IPR014980">
    <property type="entry name" value="DOPA_dioxygen"/>
</dbReference>